<evidence type="ECO:0000256" key="6">
    <source>
        <dbReference type="ARBA" id="ARBA00023306"/>
    </source>
</evidence>
<name>A0A5B6YXG3_DAVIN</name>
<dbReference type="GO" id="GO:0005886">
    <property type="term" value="C:plasma membrane"/>
    <property type="evidence" value="ECO:0007669"/>
    <property type="project" value="UniProtKB-SubCell"/>
</dbReference>
<comment type="subcellular location">
    <subcellularLocation>
        <location evidence="1">Cell membrane</location>
        <topology evidence="1">Peripheral membrane protein</topology>
        <orientation evidence="1">Cytoplasmic side</orientation>
    </subcellularLocation>
</comment>
<dbReference type="GO" id="GO:0090708">
    <property type="term" value="P:specification of plant organ axis polarity"/>
    <property type="evidence" value="ECO:0007669"/>
    <property type="project" value="UniProtKB-ARBA"/>
</dbReference>
<proteinExistence type="inferred from homology"/>
<dbReference type="GO" id="GO:0051302">
    <property type="term" value="P:regulation of cell division"/>
    <property type="evidence" value="ECO:0007669"/>
    <property type="project" value="UniProtKB-ARBA"/>
</dbReference>
<organism evidence="11">
    <name type="scientific">Davidia involucrata</name>
    <name type="common">Dove tree</name>
    <dbReference type="NCBI Taxonomy" id="16924"/>
    <lineage>
        <taxon>Eukaryota</taxon>
        <taxon>Viridiplantae</taxon>
        <taxon>Streptophyta</taxon>
        <taxon>Embryophyta</taxon>
        <taxon>Tracheophyta</taxon>
        <taxon>Spermatophyta</taxon>
        <taxon>Magnoliopsida</taxon>
        <taxon>eudicotyledons</taxon>
        <taxon>Gunneridae</taxon>
        <taxon>Pentapetalae</taxon>
        <taxon>asterids</taxon>
        <taxon>Cornales</taxon>
        <taxon>Nyssaceae</taxon>
        <taxon>Davidia</taxon>
    </lineage>
</organism>
<dbReference type="EMBL" id="GHES01005931">
    <property type="protein sequence ID" value="MPA36490.1"/>
    <property type="molecule type" value="Transcribed_RNA"/>
</dbReference>
<dbReference type="GO" id="GO:0051258">
    <property type="term" value="P:protein polymerization"/>
    <property type="evidence" value="ECO:0007669"/>
    <property type="project" value="UniProtKB-ARBA"/>
</dbReference>
<dbReference type="InterPro" id="IPR021182">
    <property type="entry name" value="SOK_magnoliopsida"/>
</dbReference>
<dbReference type="GO" id="GO:0051301">
    <property type="term" value="P:cell division"/>
    <property type="evidence" value="ECO:0007669"/>
    <property type="project" value="UniProtKB-KW"/>
</dbReference>
<dbReference type="InterPro" id="IPR048351">
    <property type="entry name" value="SOK_DIX"/>
</dbReference>
<evidence type="ECO:0000313" key="12">
    <source>
        <dbReference type="EMBL" id="MPA36491.1"/>
    </source>
</evidence>
<reference evidence="11" key="1">
    <citation type="submission" date="2019-08" db="EMBL/GenBank/DDBJ databases">
        <title>Reference gene set and small RNA set construction with multiple tissues from Davidia involucrata Baill.</title>
        <authorList>
            <person name="Yang H."/>
            <person name="Zhou C."/>
            <person name="Li G."/>
            <person name="Wang J."/>
            <person name="Gao P."/>
            <person name="Wang M."/>
            <person name="Wang R."/>
            <person name="Zhao Y."/>
        </authorList>
    </citation>
    <scope>NUCLEOTIDE SEQUENCE</scope>
    <source>
        <tissue evidence="11">Mixed with DoveR01_LX</tissue>
    </source>
</reference>
<feature type="region of interest" description="Disordered" evidence="9">
    <location>
        <begin position="188"/>
        <end position="269"/>
    </location>
</feature>
<feature type="domain" description="SOSEKI DIX-like" evidence="10">
    <location>
        <begin position="41"/>
        <end position="129"/>
    </location>
</feature>
<dbReference type="PANTHER" id="PTHR31083:SF25">
    <property type="entry name" value="PROTEIN UPSTREAM OF FLC-LIKE"/>
    <property type="match status" value="1"/>
</dbReference>
<gene>
    <name evidence="11" type="ORF">Din_005931</name>
    <name evidence="12" type="ORF">Din_005932</name>
</gene>
<keyword evidence="3" id="KW-1003">Cell membrane</keyword>
<dbReference type="GO" id="GO:2000067">
    <property type="term" value="P:regulation of root morphogenesis"/>
    <property type="evidence" value="ECO:0007669"/>
    <property type="project" value="UniProtKB-ARBA"/>
</dbReference>
<evidence type="ECO:0000256" key="9">
    <source>
        <dbReference type="SAM" id="MobiDB-lite"/>
    </source>
</evidence>
<keyword evidence="2" id="KW-0217">Developmental protein</keyword>
<sequence length="316" mass="36076">MAINSRPSTELLIPKKWPDREDSPERTKIWIDQKAKTDHKVPVIYSLSRNGHLEHPHFIEVSPSSAEGLYLRDVMNRLNFLRGRGMASMYSWSSKQSYKNGFVWQDLSENDLIYPTHGSEYVVKGSELLQSSLSFRYYEATGSSENLPDTKNSADDCNFPAIIRRRNQSWSSIDSHEYRVYKAESNGELAGKTADASTQTEEVRRRRRSVGKEREERNGETITELSREEISPPVSNSSSEALEGSRDVDRSADILDRTASNERPSERMKASQVLMQMITCGSVSVDNWKSIKSKENGGYSMRVEHGERVRREALDR</sequence>
<dbReference type="EMBL" id="GHES01005932">
    <property type="protein sequence ID" value="MPA36491.1"/>
    <property type="molecule type" value="Transcribed_RNA"/>
</dbReference>
<keyword evidence="4" id="KW-0132">Cell division</keyword>
<evidence type="ECO:0000256" key="2">
    <source>
        <dbReference type="ARBA" id="ARBA00022473"/>
    </source>
</evidence>
<dbReference type="AlphaFoldDB" id="A0A5B6YXG3"/>
<evidence type="ECO:0000256" key="7">
    <source>
        <dbReference type="ARBA" id="ARBA00024211"/>
    </source>
</evidence>
<feature type="compositionally biased region" description="Basic and acidic residues" evidence="9">
    <location>
        <begin position="243"/>
        <end position="269"/>
    </location>
</feature>
<comment type="subunit">
    <text evidence="8">Homodimer. Forms long polymer filaments with other SOKs proteins polymers (e.g. SOK1, SOK2, SOK3 and SOK4) crucial for polar localization and biological activity. Binds to ANGUSTIFOLIA (AN).</text>
</comment>
<keyword evidence="6" id="KW-0131">Cell cycle</keyword>
<feature type="compositionally biased region" description="Basic and acidic residues" evidence="9">
    <location>
        <begin position="210"/>
        <end position="230"/>
    </location>
</feature>
<protein>
    <recommendedName>
        <fullName evidence="10">SOSEKI DIX-like domain-containing protein</fullName>
    </recommendedName>
</protein>
<evidence type="ECO:0000259" key="10">
    <source>
        <dbReference type="Pfam" id="PF06136"/>
    </source>
</evidence>
<keyword evidence="5" id="KW-0472">Membrane</keyword>
<evidence type="ECO:0000256" key="3">
    <source>
        <dbReference type="ARBA" id="ARBA00022475"/>
    </source>
</evidence>
<comment type="similarity">
    <text evidence="7">Belongs to the SOSEKI family.</text>
</comment>
<accession>A0A5B6YXG3</accession>
<evidence type="ECO:0000256" key="8">
    <source>
        <dbReference type="ARBA" id="ARBA00046534"/>
    </source>
</evidence>
<dbReference type="InterPro" id="IPR010369">
    <property type="entry name" value="SOK"/>
</dbReference>
<evidence type="ECO:0000313" key="11">
    <source>
        <dbReference type="EMBL" id="MPA36490.1"/>
    </source>
</evidence>
<dbReference type="Pfam" id="PF06136">
    <property type="entry name" value="SOK"/>
    <property type="match status" value="1"/>
</dbReference>
<evidence type="ECO:0000256" key="4">
    <source>
        <dbReference type="ARBA" id="ARBA00022618"/>
    </source>
</evidence>
<evidence type="ECO:0000256" key="1">
    <source>
        <dbReference type="ARBA" id="ARBA00004413"/>
    </source>
</evidence>
<dbReference type="PIRSF" id="PIRSF031043">
    <property type="entry name" value="UCP031043"/>
    <property type="match status" value="1"/>
</dbReference>
<evidence type="ECO:0000256" key="5">
    <source>
        <dbReference type="ARBA" id="ARBA00023136"/>
    </source>
</evidence>
<dbReference type="PANTHER" id="PTHR31083">
    <property type="entry name" value="UPSTREAM OF FLC PROTEIN (DUF966)"/>
    <property type="match status" value="1"/>
</dbReference>